<evidence type="ECO:0000256" key="1">
    <source>
        <dbReference type="ARBA" id="ARBA00004533"/>
    </source>
</evidence>
<evidence type="ECO:0000256" key="3">
    <source>
        <dbReference type="ARBA" id="ARBA00022519"/>
    </source>
</evidence>
<dbReference type="AlphaFoldDB" id="A0A3A1YXN5"/>
<dbReference type="PANTHER" id="PTHR30606:SF10">
    <property type="entry name" value="PHOSPHATIDYLINOSITOL MANNOSIDE ACYLTRANSFERASE"/>
    <property type="match status" value="1"/>
</dbReference>
<dbReference type="EMBL" id="NQYH01000001">
    <property type="protein sequence ID" value="RIY42315.1"/>
    <property type="molecule type" value="Genomic_DNA"/>
</dbReference>
<evidence type="ECO:0000256" key="6">
    <source>
        <dbReference type="ARBA" id="ARBA00023315"/>
    </source>
</evidence>
<sequence>MLLFLFRLLSFLPLSVLHALGRVGGRMVYRFPDKYRERLQHNARQAGYTDPAFALEAAAQAGAMIMELPKVWLKNEESLALVESNDNHVVEAALAEGRGVLYLTPHLGCFEITARYLTRHGPITVMFRPPRKPILAPIMESARNTPGLRAVPANRQGVKEFVKALRKGEAVGMLPDQAPGEGEGVWAPFFGRHAYTMTLAGKLAAQTGVAVIMTAGERLPQGKGWRIHYVRLPDPFPTDALAQATLINKAMETLIRRFPEQYLWSYNRYKTPAGAPPQPSNATHDS</sequence>
<keyword evidence="2" id="KW-1003">Cell membrane</keyword>
<keyword evidence="5" id="KW-0472">Membrane</keyword>
<evidence type="ECO:0000313" key="7">
    <source>
        <dbReference type="EMBL" id="RIY42315.1"/>
    </source>
</evidence>
<keyword evidence="3" id="KW-0997">Cell inner membrane</keyword>
<comment type="caution">
    <text evidence="7">The sequence shown here is derived from an EMBL/GenBank/DDBJ whole genome shotgun (WGS) entry which is preliminary data.</text>
</comment>
<proteinExistence type="predicted"/>
<dbReference type="GO" id="GO:0009247">
    <property type="term" value="P:glycolipid biosynthetic process"/>
    <property type="evidence" value="ECO:0007669"/>
    <property type="project" value="UniProtKB-ARBA"/>
</dbReference>
<evidence type="ECO:0000256" key="4">
    <source>
        <dbReference type="ARBA" id="ARBA00022679"/>
    </source>
</evidence>
<accession>A0A3A1YXN5</accession>
<dbReference type="Proteomes" id="UP000266206">
    <property type="component" value="Unassembled WGS sequence"/>
</dbReference>
<evidence type="ECO:0000256" key="2">
    <source>
        <dbReference type="ARBA" id="ARBA00022475"/>
    </source>
</evidence>
<comment type="subcellular location">
    <subcellularLocation>
        <location evidence="1">Cell inner membrane</location>
    </subcellularLocation>
</comment>
<name>A0A3A1YXN5_9BURK</name>
<dbReference type="InterPro" id="IPR004960">
    <property type="entry name" value="LipA_acyltrans"/>
</dbReference>
<dbReference type="GO" id="GO:0016746">
    <property type="term" value="F:acyltransferase activity"/>
    <property type="evidence" value="ECO:0007669"/>
    <property type="project" value="UniProtKB-KW"/>
</dbReference>
<evidence type="ECO:0000313" key="8">
    <source>
        <dbReference type="Proteomes" id="UP000266206"/>
    </source>
</evidence>
<dbReference type="GO" id="GO:0005886">
    <property type="term" value="C:plasma membrane"/>
    <property type="evidence" value="ECO:0007669"/>
    <property type="project" value="UniProtKB-SubCell"/>
</dbReference>
<dbReference type="NCBIfam" id="NF006487">
    <property type="entry name" value="PRK08905.1"/>
    <property type="match status" value="1"/>
</dbReference>
<evidence type="ECO:0000256" key="5">
    <source>
        <dbReference type="ARBA" id="ARBA00023136"/>
    </source>
</evidence>
<protein>
    <submittedName>
        <fullName evidence="7">Lipid A biosynthesis lauroyl acyltransferase</fullName>
    </submittedName>
</protein>
<dbReference type="CDD" id="cd07984">
    <property type="entry name" value="LPLAT_LABLAT-like"/>
    <property type="match status" value="1"/>
</dbReference>
<keyword evidence="6 7" id="KW-0012">Acyltransferase</keyword>
<dbReference type="OrthoDB" id="8524027at2"/>
<dbReference type="PIRSF" id="PIRSF026649">
    <property type="entry name" value="MsbB"/>
    <property type="match status" value="1"/>
</dbReference>
<dbReference type="PANTHER" id="PTHR30606">
    <property type="entry name" value="LIPID A BIOSYNTHESIS LAUROYL ACYLTRANSFERASE"/>
    <property type="match status" value="1"/>
</dbReference>
<dbReference type="RefSeq" id="WP_119515394.1">
    <property type="nucleotide sequence ID" value="NZ_NQYH01000001.1"/>
</dbReference>
<keyword evidence="4 7" id="KW-0808">Transferase</keyword>
<dbReference type="Pfam" id="PF03279">
    <property type="entry name" value="Lip_A_acyltrans"/>
    <property type="match status" value="1"/>
</dbReference>
<reference evidence="7 8" key="1">
    <citation type="submission" date="2017-08" db="EMBL/GenBank/DDBJ databases">
        <title>Pusillimonas indicus sp. nov., a member of the family Alcaligenaceae isolated from surface seawater.</title>
        <authorList>
            <person name="Li J."/>
        </authorList>
    </citation>
    <scope>NUCLEOTIDE SEQUENCE [LARGE SCALE GENOMIC DNA]</scope>
    <source>
        <strain evidence="7 8">L52-1-41</strain>
    </source>
</reference>
<organism evidence="7 8">
    <name type="scientific">Neopusillimonas maritima</name>
    <dbReference type="NCBI Taxonomy" id="2026239"/>
    <lineage>
        <taxon>Bacteria</taxon>
        <taxon>Pseudomonadati</taxon>
        <taxon>Pseudomonadota</taxon>
        <taxon>Betaproteobacteria</taxon>
        <taxon>Burkholderiales</taxon>
        <taxon>Alcaligenaceae</taxon>
        <taxon>Neopusillimonas</taxon>
    </lineage>
</organism>
<gene>
    <name evidence="7" type="ORF">CJP73_02480</name>
</gene>